<dbReference type="GO" id="GO:0098609">
    <property type="term" value="P:cell-cell adhesion"/>
    <property type="evidence" value="ECO:0007669"/>
    <property type="project" value="TreeGrafter"/>
</dbReference>
<dbReference type="GO" id="GO:0005912">
    <property type="term" value="C:adherens junction"/>
    <property type="evidence" value="ECO:0007669"/>
    <property type="project" value="TreeGrafter"/>
</dbReference>
<dbReference type="GO" id="GO:0097120">
    <property type="term" value="P:receptor localization to synapse"/>
    <property type="evidence" value="ECO:0007669"/>
    <property type="project" value="TreeGrafter"/>
</dbReference>
<feature type="region of interest" description="Disordered" evidence="1">
    <location>
        <begin position="122"/>
        <end position="174"/>
    </location>
</feature>
<dbReference type="PROSITE" id="PS50106">
    <property type="entry name" value="PDZ"/>
    <property type="match status" value="1"/>
</dbReference>
<reference evidence="3 4" key="1">
    <citation type="submission" date="2019-07" db="EMBL/GenBank/DDBJ databases">
        <title>Draft genome assembly of a fouling barnacle, Amphibalanus amphitrite (Darwin, 1854): The first reference genome for Thecostraca.</title>
        <authorList>
            <person name="Kim W."/>
        </authorList>
    </citation>
    <scope>NUCLEOTIDE SEQUENCE [LARGE SCALE GENOMIC DNA]</scope>
    <source>
        <strain evidence="3">SNU_AA5</strain>
        <tissue evidence="3">Soma without cirri and trophi</tissue>
    </source>
</reference>
<dbReference type="Pfam" id="PF00595">
    <property type="entry name" value="PDZ"/>
    <property type="match status" value="1"/>
</dbReference>
<dbReference type="InterPro" id="IPR001478">
    <property type="entry name" value="PDZ"/>
</dbReference>
<feature type="compositionally biased region" description="Pro residues" evidence="1">
    <location>
        <begin position="235"/>
        <end position="254"/>
    </location>
</feature>
<dbReference type="AlphaFoldDB" id="A0A6A4WUY2"/>
<feature type="domain" description="PDZ" evidence="2">
    <location>
        <begin position="1"/>
        <end position="86"/>
    </location>
</feature>
<feature type="compositionally biased region" description="Basic and acidic residues" evidence="1">
    <location>
        <begin position="159"/>
        <end position="174"/>
    </location>
</feature>
<feature type="compositionally biased region" description="Polar residues" evidence="1">
    <location>
        <begin position="397"/>
        <end position="406"/>
    </location>
</feature>
<dbReference type="EMBL" id="VIIS01000690">
    <property type="protein sequence ID" value="KAF0306118.1"/>
    <property type="molecule type" value="Genomic_DNA"/>
</dbReference>
<feature type="compositionally biased region" description="Basic residues" evidence="1">
    <location>
        <begin position="502"/>
        <end position="511"/>
    </location>
</feature>
<dbReference type="PANTHER" id="PTHR23119:SF44">
    <property type="entry name" value="PROTEIN LAP4"/>
    <property type="match status" value="1"/>
</dbReference>
<dbReference type="Gene3D" id="2.30.42.10">
    <property type="match status" value="1"/>
</dbReference>
<feature type="compositionally biased region" description="Polar residues" evidence="1">
    <location>
        <begin position="278"/>
        <end position="287"/>
    </location>
</feature>
<dbReference type="OrthoDB" id="2187496at2759"/>
<organism evidence="3 4">
    <name type="scientific">Amphibalanus amphitrite</name>
    <name type="common">Striped barnacle</name>
    <name type="synonym">Balanus amphitrite</name>
    <dbReference type="NCBI Taxonomy" id="1232801"/>
    <lineage>
        <taxon>Eukaryota</taxon>
        <taxon>Metazoa</taxon>
        <taxon>Ecdysozoa</taxon>
        <taxon>Arthropoda</taxon>
        <taxon>Crustacea</taxon>
        <taxon>Multicrustacea</taxon>
        <taxon>Cirripedia</taxon>
        <taxon>Thoracica</taxon>
        <taxon>Thoracicalcarea</taxon>
        <taxon>Balanomorpha</taxon>
        <taxon>Balanoidea</taxon>
        <taxon>Balanidae</taxon>
        <taxon>Amphibalaninae</taxon>
        <taxon>Amphibalanus</taxon>
    </lineage>
</organism>
<sequence length="511" mass="53607">MVLERRPGEKLGMNIKGGLHGLPGNPLDKQDEGVFVSKLHEEGVIPRDGRLRVGHRLVEVNGVTLLGATHQDAVDVLRRAVGTLAITACHGYDPAEVEQRLADGQLQRSRSAVSLISLVSLDGTSRPVTPGSRPGSRAGSRPGSRPVTPGADRPVTPSGEHRPVTPESGRRSAAEDVMEVVRAAAILSQAPVPPRSAPGSPSSSHTPKTTTVVMSKHTLAGTMDESPSSGSPADTPEPPESPPPAARAPAPAPAPAGAAATPERPPLGPKPRIVPRVSLQSRENSQEGAPASAPPTQPAAPVVRPVVLPVTPVATASAAAAAAAQPATEDVSPQRMTFSAKKRFFQGDTAAARPSSAPPPADDRTSDSSEPSSAALRRPRMMTAKAERRQRERAGNAASTDEQQMSPAAWRALQAEKRAAWRQARLKSLEQDAMQAQIVIRKMSELVEAPESADSSTAESVPGGVDNSPRPAPVTTDDNGNGEESGGEDEPTSPTSPNDNSKRRRRRRRKR</sequence>
<gene>
    <name evidence="3" type="primary">scrib_0</name>
    <name evidence="3" type="ORF">FJT64_022347</name>
</gene>
<evidence type="ECO:0000313" key="4">
    <source>
        <dbReference type="Proteomes" id="UP000440578"/>
    </source>
</evidence>
<feature type="compositionally biased region" description="Low complexity" evidence="1">
    <location>
        <begin position="315"/>
        <end position="328"/>
    </location>
</feature>
<accession>A0A6A4WUY2</accession>
<name>A0A6A4WUY2_AMPAM</name>
<proteinExistence type="predicted"/>
<dbReference type="SMART" id="SM00228">
    <property type="entry name" value="PDZ"/>
    <property type="match status" value="1"/>
</dbReference>
<dbReference type="GO" id="GO:0016323">
    <property type="term" value="C:basolateral plasma membrane"/>
    <property type="evidence" value="ECO:0007669"/>
    <property type="project" value="TreeGrafter"/>
</dbReference>
<feature type="region of interest" description="Disordered" evidence="1">
    <location>
        <begin position="221"/>
        <end position="300"/>
    </location>
</feature>
<dbReference type="GO" id="GO:0019901">
    <property type="term" value="F:protein kinase binding"/>
    <property type="evidence" value="ECO:0007669"/>
    <property type="project" value="TreeGrafter"/>
</dbReference>
<feature type="region of interest" description="Disordered" evidence="1">
    <location>
        <begin position="447"/>
        <end position="511"/>
    </location>
</feature>
<dbReference type="GO" id="GO:0043113">
    <property type="term" value="P:receptor clustering"/>
    <property type="evidence" value="ECO:0007669"/>
    <property type="project" value="TreeGrafter"/>
</dbReference>
<evidence type="ECO:0000313" key="3">
    <source>
        <dbReference type="EMBL" id="KAF0306118.1"/>
    </source>
</evidence>
<keyword evidence="4" id="KW-1185">Reference proteome</keyword>
<dbReference type="InterPro" id="IPR036034">
    <property type="entry name" value="PDZ_sf"/>
</dbReference>
<dbReference type="Proteomes" id="UP000440578">
    <property type="component" value="Unassembled WGS sequence"/>
</dbReference>
<comment type="caution">
    <text evidence="3">The sequence shown here is derived from an EMBL/GenBank/DDBJ whole genome shotgun (WGS) entry which is preliminary data.</text>
</comment>
<feature type="compositionally biased region" description="Basic and acidic residues" evidence="1">
    <location>
        <begin position="385"/>
        <end position="394"/>
    </location>
</feature>
<evidence type="ECO:0000256" key="1">
    <source>
        <dbReference type="SAM" id="MobiDB-lite"/>
    </source>
</evidence>
<feature type="region of interest" description="Disordered" evidence="1">
    <location>
        <begin position="315"/>
        <end position="422"/>
    </location>
</feature>
<feature type="compositionally biased region" description="Low complexity" evidence="1">
    <location>
        <begin position="197"/>
        <end position="209"/>
    </location>
</feature>
<protein>
    <submittedName>
        <fullName evidence="3">Protein lap4</fullName>
    </submittedName>
</protein>
<dbReference type="PANTHER" id="PTHR23119">
    <property type="entry name" value="DISCS LARGE"/>
    <property type="match status" value="1"/>
</dbReference>
<feature type="region of interest" description="Disordered" evidence="1">
    <location>
        <begin position="187"/>
        <end position="209"/>
    </location>
</feature>
<dbReference type="SUPFAM" id="SSF50156">
    <property type="entry name" value="PDZ domain-like"/>
    <property type="match status" value="1"/>
</dbReference>
<evidence type="ECO:0000259" key="2">
    <source>
        <dbReference type="PROSITE" id="PS50106"/>
    </source>
</evidence>
<dbReference type="GO" id="GO:0045197">
    <property type="term" value="P:establishment or maintenance of epithelial cell apical/basal polarity"/>
    <property type="evidence" value="ECO:0007669"/>
    <property type="project" value="TreeGrafter"/>
</dbReference>
<dbReference type="InterPro" id="IPR050614">
    <property type="entry name" value="Synaptic_Scaffolding_LAP-MAGUK"/>
</dbReference>